<dbReference type="AlphaFoldDB" id="T1E879"/>
<dbReference type="EMBL" id="GAMD01003008">
    <property type="protein sequence ID" value="JAA98582.1"/>
    <property type="molecule type" value="mRNA"/>
</dbReference>
<dbReference type="Gene3D" id="3.30.420.40">
    <property type="match status" value="1"/>
</dbReference>
<dbReference type="SUPFAM" id="SSF53067">
    <property type="entry name" value="Actin-like ATPase domain"/>
    <property type="match status" value="1"/>
</dbReference>
<reference evidence="1" key="1">
    <citation type="submission" date="2013-07" db="EMBL/GenBank/DDBJ databases">
        <title>Transcriptome sequencing and developmental regulation of gene expression in Anopheles aquasalis.</title>
        <authorList>
            <consortium name="Brazilian Malaria Network (MCT/CNPq/MS/SCTIE/DECIT/PRONEX 555648/2009-5) and Research Network on Bioactive Molecules from Arthropod Vectors (NAP-MOBIARVE"/>
            <consortium name="University of Sao Paulo)"/>
            <person name="Marinotti O."/>
            <person name="Ribeiro J.M.C."/>
            <person name="Costa-da-Silva A.L."/>
            <person name="Silva M.C.P."/>
            <person name="Lopes A.R."/>
            <person name="Barros M.S."/>
            <person name="Sa-Nunes A."/>
            <person name="Konjin B.B."/>
            <person name="Carvalho E."/>
            <person name="Suesdek L."/>
            <person name="Silva-Neto M.A.C."/>
            <person name="Capurro M.L."/>
        </authorList>
    </citation>
    <scope>NUCLEOTIDE SEQUENCE</scope>
    <source>
        <tissue evidence="1">Whole body</tissue>
    </source>
</reference>
<name>T1E879_ANOAQ</name>
<sequence>MPLFETVLQEKPAIVLEIGTALAKLGFGGEPYPRCIVPSVVLGHEVKMLAKPHRIDACSTTPMRRSCTTCWWSS</sequence>
<dbReference type="VEuPathDB" id="VectorBase:AAQUA_007932"/>
<protein>
    <submittedName>
        <fullName evidence="1">Putative arp11</fullName>
    </submittedName>
</protein>
<evidence type="ECO:0000313" key="1">
    <source>
        <dbReference type="EMBL" id="JAA98582.1"/>
    </source>
</evidence>
<proteinExistence type="evidence at transcript level"/>
<dbReference type="InterPro" id="IPR043129">
    <property type="entry name" value="ATPase_NBD"/>
</dbReference>
<accession>T1E879</accession>
<organism evidence="1">
    <name type="scientific">Anopheles aquasalis</name>
    <name type="common">Malaria mosquito</name>
    <dbReference type="NCBI Taxonomy" id="42839"/>
    <lineage>
        <taxon>Eukaryota</taxon>
        <taxon>Metazoa</taxon>
        <taxon>Ecdysozoa</taxon>
        <taxon>Arthropoda</taxon>
        <taxon>Hexapoda</taxon>
        <taxon>Insecta</taxon>
        <taxon>Pterygota</taxon>
        <taxon>Neoptera</taxon>
        <taxon>Endopterygota</taxon>
        <taxon>Diptera</taxon>
        <taxon>Nematocera</taxon>
        <taxon>Culicoidea</taxon>
        <taxon>Culicidae</taxon>
        <taxon>Anophelinae</taxon>
        <taxon>Anopheles</taxon>
    </lineage>
</organism>